<feature type="signal peptide" evidence="1">
    <location>
        <begin position="1"/>
        <end position="20"/>
    </location>
</feature>
<reference evidence="3" key="1">
    <citation type="submission" date="2017-11" db="EMBL/GenBank/DDBJ databases">
        <authorList>
            <person name="Seth-Smith MB H."/>
        </authorList>
    </citation>
    <scope>NUCLEOTIDE SEQUENCE [LARGE SCALE GENOMIC DNA]</scope>
</reference>
<dbReference type="Proteomes" id="UP000244926">
    <property type="component" value="Chromosome I"/>
</dbReference>
<dbReference type="AlphaFoldDB" id="A0A2R8FCW2"/>
<proteinExistence type="predicted"/>
<dbReference type="EMBL" id="LT993738">
    <property type="protein sequence ID" value="SPN74156.1"/>
    <property type="molecule type" value="Genomic_DNA"/>
</dbReference>
<sequence>MIKFSIRCLIIFSIAQTVLGASEISVSTEEINPIEETKKIVNENDTYPGLTEDVSVKNSDVFSKRKASLESLSAQSSIGNLCAISNFLDSQMLSSNFSREVWGSTIFTKSTSRCDAEGSEPFRYTACGYLVGLRSRIWDSYEIGIASGLMQGRLKDVSDAHRTRATSSIVSVHGSMTTRPLGFMKYIVGKKRPLLFFFRLTSDVKRNLKKSSDLSITKNDIHHMYVTGLGDFGMACPIFSTNDVSTDSRKASQNLLIYSKFRCISGEPFRRATSSNNTYYSIVSLPIGVRYEVISLSGRHDFNIDMHIAPRIGSVLSHGSREPKEMPITSKDTAFFSLSARERFVISENTAFTFQVSEVIQNCYSQCTSLEKTKKQRGHLAYNTGFELGYQYGF</sequence>
<dbReference type="KEGG" id="csee:C10C_1025"/>
<keyword evidence="3" id="KW-1185">Reference proteome</keyword>
<evidence type="ECO:0000313" key="2">
    <source>
        <dbReference type="EMBL" id="SPN74156.1"/>
    </source>
</evidence>
<protein>
    <submittedName>
        <fullName evidence="2">Uncharacterized protein</fullName>
    </submittedName>
</protein>
<accession>A0A2R8FCW2</accession>
<organism evidence="2 3">
    <name type="scientific">Chlamydia serpentis</name>
    <dbReference type="NCBI Taxonomy" id="1967782"/>
    <lineage>
        <taxon>Bacteria</taxon>
        <taxon>Pseudomonadati</taxon>
        <taxon>Chlamydiota</taxon>
        <taxon>Chlamydiia</taxon>
        <taxon>Chlamydiales</taxon>
        <taxon>Chlamydiaceae</taxon>
        <taxon>Chlamydia/Chlamydophila group</taxon>
        <taxon>Chlamydia</taxon>
    </lineage>
</organism>
<gene>
    <name evidence="2" type="ORF">C10C_1025</name>
</gene>
<name>A0A2R8FCW2_9CHLA</name>
<keyword evidence="1" id="KW-0732">Signal</keyword>
<evidence type="ECO:0000256" key="1">
    <source>
        <dbReference type="SAM" id="SignalP"/>
    </source>
</evidence>
<evidence type="ECO:0000313" key="3">
    <source>
        <dbReference type="Proteomes" id="UP000244926"/>
    </source>
</evidence>
<dbReference type="RefSeq" id="WP_231911687.1">
    <property type="nucleotide sequence ID" value="NZ_LT993738.1"/>
</dbReference>
<feature type="chain" id="PRO_5015331647" evidence="1">
    <location>
        <begin position="21"/>
        <end position="394"/>
    </location>
</feature>